<evidence type="ECO:0000256" key="2">
    <source>
        <dbReference type="SAM" id="MobiDB-lite"/>
    </source>
</evidence>
<protein>
    <recommendedName>
        <fullName evidence="3">Mitochondrial transcription rescue factor 1 C-terminal domain-containing protein</fullName>
    </recommendedName>
</protein>
<dbReference type="PROSITE" id="PS50889">
    <property type="entry name" value="S4"/>
    <property type="match status" value="1"/>
</dbReference>
<organism evidence="4 5">
    <name type="scientific">Hypothenemus hampei</name>
    <name type="common">Coffee berry borer</name>
    <dbReference type="NCBI Taxonomy" id="57062"/>
    <lineage>
        <taxon>Eukaryota</taxon>
        <taxon>Metazoa</taxon>
        <taxon>Ecdysozoa</taxon>
        <taxon>Arthropoda</taxon>
        <taxon>Hexapoda</taxon>
        <taxon>Insecta</taxon>
        <taxon>Pterygota</taxon>
        <taxon>Neoptera</taxon>
        <taxon>Endopterygota</taxon>
        <taxon>Coleoptera</taxon>
        <taxon>Polyphaga</taxon>
        <taxon>Cucujiformia</taxon>
        <taxon>Curculionidae</taxon>
        <taxon>Scolytinae</taxon>
        <taxon>Hypothenemus</taxon>
    </lineage>
</organism>
<dbReference type="AlphaFoldDB" id="A0ABD1EP53"/>
<feature type="domain" description="Mitochondrial transcription rescue factor 1 C-terminal" evidence="3">
    <location>
        <begin position="95"/>
        <end position="188"/>
    </location>
</feature>
<dbReference type="GO" id="GO:0003723">
    <property type="term" value="F:RNA binding"/>
    <property type="evidence" value="ECO:0007669"/>
    <property type="project" value="UniProtKB-KW"/>
</dbReference>
<dbReference type="PANTHER" id="PTHR13633:SF3">
    <property type="entry name" value="MITOCHONDRIAL TRANSCRIPTION RESCUE FACTOR 1"/>
    <property type="match status" value="1"/>
</dbReference>
<feature type="region of interest" description="Disordered" evidence="2">
    <location>
        <begin position="55"/>
        <end position="80"/>
    </location>
</feature>
<evidence type="ECO:0000313" key="4">
    <source>
        <dbReference type="EMBL" id="KAL1498280.1"/>
    </source>
</evidence>
<reference evidence="4 5" key="1">
    <citation type="submission" date="2024-05" db="EMBL/GenBank/DDBJ databases">
        <title>Genetic variation in Jamaican populations of the coffee berry borer (Hypothenemus hampei).</title>
        <authorList>
            <person name="Errbii M."/>
            <person name="Myrie A."/>
        </authorList>
    </citation>
    <scope>NUCLEOTIDE SEQUENCE [LARGE SCALE GENOMIC DNA]</scope>
    <source>
        <strain evidence="4">JA-Hopewell-2020-01-JO</strain>
        <tissue evidence="4">Whole body</tissue>
    </source>
</reference>
<sequence length="191" mass="21949">MFRNYVNLVKNLSIIHVTGTQNVFFARTLTFFTRVPLNQYNQNLQTLHKNSIESFRHKSKFPKKQQSQETTTDSYDSDEDKDEIKDKYSKVLTINVTSMRVDAILKTALGMSRNKIETEFYENKIRINGTKVAKKSAEVYAGDEIDLIKGPDIRNPDFVIVARIEILSVKPDEDSIAVKVRRCKSLTIEAP</sequence>
<accession>A0ABD1EP53</accession>
<keyword evidence="1" id="KW-0694">RNA-binding</keyword>
<dbReference type="Proteomes" id="UP001566132">
    <property type="component" value="Unassembled WGS sequence"/>
</dbReference>
<dbReference type="InterPro" id="IPR057896">
    <property type="entry name" value="MTRES1_C"/>
</dbReference>
<evidence type="ECO:0000313" key="5">
    <source>
        <dbReference type="Proteomes" id="UP001566132"/>
    </source>
</evidence>
<proteinExistence type="predicted"/>
<evidence type="ECO:0000259" key="3">
    <source>
        <dbReference type="Pfam" id="PF25818"/>
    </source>
</evidence>
<feature type="compositionally biased region" description="Low complexity" evidence="2">
    <location>
        <begin position="65"/>
        <end position="74"/>
    </location>
</feature>
<comment type="caution">
    <text evidence="4">The sequence shown here is derived from an EMBL/GenBank/DDBJ whole genome shotgun (WGS) entry which is preliminary data.</text>
</comment>
<name>A0ABD1EP53_HYPHA</name>
<dbReference type="Pfam" id="PF25818">
    <property type="entry name" value="MTRES1_C"/>
    <property type="match status" value="1"/>
</dbReference>
<evidence type="ECO:0000256" key="1">
    <source>
        <dbReference type="PROSITE-ProRule" id="PRU00182"/>
    </source>
</evidence>
<dbReference type="EMBL" id="JBDJPC010000006">
    <property type="protein sequence ID" value="KAL1498280.1"/>
    <property type="molecule type" value="Genomic_DNA"/>
</dbReference>
<dbReference type="SUPFAM" id="SSF55174">
    <property type="entry name" value="Alpha-L RNA-binding motif"/>
    <property type="match status" value="1"/>
</dbReference>
<dbReference type="PANTHER" id="PTHR13633">
    <property type="entry name" value="MITOCHONDRIAL TRANSCRIPTION RESCUE FACTOR 1"/>
    <property type="match status" value="1"/>
</dbReference>
<dbReference type="Gene3D" id="3.10.290.10">
    <property type="entry name" value="RNA-binding S4 domain"/>
    <property type="match status" value="1"/>
</dbReference>
<keyword evidence="5" id="KW-1185">Reference proteome</keyword>
<dbReference type="InterPro" id="IPR036986">
    <property type="entry name" value="S4_RNA-bd_sf"/>
</dbReference>
<dbReference type="CDD" id="cd00165">
    <property type="entry name" value="S4"/>
    <property type="match status" value="1"/>
</dbReference>
<gene>
    <name evidence="4" type="ORF">ABEB36_009102</name>
</gene>